<name>A0AAE0QHX2_9TELE</name>
<gene>
    <name evidence="4" type="ORF">QTP70_004971</name>
</gene>
<dbReference type="EC" id="3.1.26.4" evidence="2"/>
<dbReference type="PROSITE" id="PS50878">
    <property type="entry name" value="RT_POL"/>
    <property type="match status" value="1"/>
</dbReference>
<dbReference type="Gene3D" id="3.10.10.10">
    <property type="entry name" value="HIV Type 1 Reverse Transcriptase, subunit A, domain 1"/>
    <property type="match status" value="1"/>
</dbReference>
<dbReference type="EMBL" id="JAUCMX010000015">
    <property type="protein sequence ID" value="KAK3521445.1"/>
    <property type="molecule type" value="Genomic_DNA"/>
</dbReference>
<evidence type="ECO:0000313" key="5">
    <source>
        <dbReference type="Proteomes" id="UP001274896"/>
    </source>
</evidence>
<dbReference type="CDD" id="cd01647">
    <property type="entry name" value="RT_LTR"/>
    <property type="match status" value="1"/>
</dbReference>
<keyword evidence="5" id="KW-1185">Reference proteome</keyword>
<dbReference type="InterPro" id="IPR043128">
    <property type="entry name" value="Rev_trsase/Diguanyl_cyclase"/>
</dbReference>
<comment type="caution">
    <text evidence="4">The sequence shown here is derived from an EMBL/GenBank/DDBJ whole genome shotgun (WGS) entry which is preliminary data.</text>
</comment>
<dbReference type="Gene3D" id="3.30.70.270">
    <property type="match status" value="1"/>
</dbReference>
<evidence type="ECO:0000259" key="3">
    <source>
        <dbReference type="PROSITE" id="PS50878"/>
    </source>
</evidence>
<dbReference type="PANTHER" id="PTHR24559:SF440">
    <property type="entry name" value="RIBONUCLEASE H"/>
    <property type="match status" value="1"/>
</dbReference>
<sequence>MRIREGDEWRTAFHTTQGHYEYLVMPFGLTNAPAVFQALINEVFQEILNKYVIAYIDNILVYSASFEEHVHHVRAVLSRLQRNQL</sequence>
<evidence type="ECO:0000256" key="1">
    <source>
        <dbReference type="ARBA" id="ARBA00010879"/>
    </source>
</evidence>
<evidence type="ECO:0000256" key="2">
    <source>
        <dbReference type="ARBA" id="ARBA00012180"/>
    </source>
</evidence>
<evidence type="ECO:0000313" key="4">
    <source>
        <dbReference type="EMBL" id="KAK3521445.1"/>
    </source>
</evidence>
<dbReference type="PANTHER" id="PTHR24559">
    <property type="entry name" value="TRANSPOSON TY3-I GAG-POL POLYPROTEIN"/>
    <property type="match status" value="1"/>
</dbReference>
<dbReference type="Pfam" id="PF00078">
    <property type="entry name" value="RVT_1"/>
    <property type="match status" value="1"/>
</dbReference>
<organism evidence="4 5">
    <name type="scientific">Hemibagrus guttatus</name>
    <dbReference type="NCBI Taxonomy" id="175788"/>
    <lineage>
        <taxon>Eukaryota</taxon>
        <taxon>Metazoa</taxon>
        <taxon>Chordata</taxon>
        <taxon>Craniata</taxon>
        <taxon>Vertebrata</taxon>
        <taxon>Euteleostomi</taxon>
        <taxon>Actinopterygii</taxon>
        <taxon>Neopterygii</taxon>
        <taxon>Teleostei</taxon>
        <taxon>Ostariophysi</taxon>
        <taxon>Siluriformes</taxon>
        <taxon>Bagridae</taxon>
        <taxon>Hemibagrus</taxon>
    </lineage>
</organism>
<comment type="similarity">
    <text evidence="1">Belongs to the beta type-B retroviral polymerase family. HERV class-II K(HML-2) pol subfamily.</text>
</comment>
<dbReference type="GO" id="GO:0004523">
    <property type="term" value="F:RNA-DNA hybrid ribonuclease activity"/>
    <property type="evidence" value="ECO:0007669"/>
    <property type="project" value="UniProtKB-EC"/>
</dbReference>
<dbReference type="InterPro" id="IPR053134">
    <property type="entry name" value="RNA-dir_DNA_polymerase"/>
</dbReference>
<protein>
    <recommendedName>
        <fullName evidence="2">ribonuclease H</fullName>
        <ecNumber evidence="2">3.1.26.4</ecNumber>
    </recommendedName>
</protein>
<reference evidence="4" key="1">
    <citation type="submission" date="2023-06" db="EMBL/GenBank/DDBJ databases">
        <title>Male Hemibagrus guttatus genome.</title>
        <authorList>
            <person name="Bian C."/>
        </authorList>
    </citation>
    <scope>NUCLEOTIDE SEQUENCE</scope>
    <source>
        <strain evidence="4">Male_cb2023</strain>
        <tissue evidence="4">Muscle</tissue>
    </source>
</reference>
<feature type="domain" description="Reverse transcriptase" evidence="3">
    <location>
        <begin position="1"/>
        <end position="85"/>
    </location>
</feature>
<dbReference type="AlphaFoldDB" id="A0AAE0QHX2"/>
<accession>A0AAE0QHX2</accession>
<dbReference type="InterPro" id="IPR000477">
    <property type="entry name" value="RT_dom"/>
</dbReference>
<dbReference type="InterPro" id="IPR043502">
    <property type="entry name" value="DNA/RNA_pol_sf"/>
</dbReference>
<dbReference type="Proteomes" id="UP001274896">
    <property type="component" value="Unassembled WGS sequence"/>
</dbReference>
<dbReference type="SUPFAM" id="SSF56672">
    <property type="entry name" value="DNA/RNA polymerases"/>
    <property type="match status" value="1"/>
</dbReference>
<proteinExistence type="inferred from homology"/>